<feature type="domain" description="Beta-lactamase-related" evidence="4">
    <location>
        <begin position="44"/>
        <end position="367"/>
    </location>
</feature>
<dbReference type="PROSITE" id="PS50005">
    <property type="entry name" value="TPR"/>
    <property type="match status" value="1"/>
</dbReference>
<dbReference type="GO" id="GO:0016020">
    <property type="term" value="C:membrane"/>
    <property type="evidence" value="ECO:0007669"/>
    <property type="project" value="UniProtKB-SubCell"/>
</dbReference>
<organism evidence="5 6">
    <name type="scientific">Chitinophaga rupis</name>
    <dbReference type="NCBI Taxonomy" id="573321"/>
    <lineage>
        <taxon>Bacteria</taxon>
        <taxon>Pseudomonadati</taxon>
        <taxon>Bacteroidota</taxon>
        <taxon>Chitinophagia</taxon>
        <taxon>Chitinophagales</taxon>
        <taxon>Chitinophagaceae</taxon>
        <taxon>Chitinophaga</taxon>
    </lineage>
</organism>
<sequence>MRLLIGLMAGYFMIFSGKLSGQEKGQLIRSYFDSIKIHDLHNGNVLLAENNHPLIIYSGGYADQRLNKRNHALSRFNLASISKIFTSTAILQLREKGKLKLEDDYSRYFPEFPFKGITIQHLLTHTSGLPNLELTEAVIKKNPDTVITNAILMTMLQEWGKPLYFKPGDEFRYCNTNYMLLALLVEKLSGLPFARYLDKYIFKPAGMSNSYLAMYGTHSWNDTARVIHQVLPTFFDSVYIPSNEVKRYRFSEYNNEAAYGSGNVISTVEDILKFDAAFFAGKLLKQASIDLALTPLKLNNGQVYEDHMDTMWGDGKGYYGLGWEIFEQPGYGKAVGHGGFKFGIATFYYRSLERKQTIIAYTNGVSNFGAVVTSGFYLLNNKPAIPVDTKKSVVRAYAKALIAGGPDHAVSMFHLYRSDTAHYYFSVKEMNFLGYDFLYQATFKGHQQMSLETFKLNTFLDPADYNVYDSYGEALMESGNRQDAIIMYRWSLKLNPDNEGGIKALKKLNAL</sequence>
<evidence type="ECO:0000313" key="6">
    <source>
        <dbReference type="Proteomes" id="UP000198984"/>
    </source>
</evidence>
<dbReference type="AlphaFoldDB" id="A0A1H8DV38"/>
<dbReference type="Pfam" id="PF00144">
    <property type="entry name" value="Beta-lactamase"/>
    <property type="match status" value="1"/>
</dbReference>
<comment type="subcellular location">
    <subcellularLocation>
        <location evidence="1">Membrane</location>
    </subcellularLocation>
</comment>
<dbReference type="EMBL" id="FOBB01000008">
    <property type="protein sequence ID" value="SEN10704.1"/>
    <property type="molecule type" value="Genomic_DNA"/>
</dbReference>
<dbReference type="Gene3D" id="1.25.40.10">
    <property type="entry name" value="Tetratricopeptide repeat domain"/>
    <property type="match status" value="1"/>
</dbReference>
<dbReference type="InterPro" id="IPR050491">
    <property type="entry name" value="AmpC-like"/>
</dbReference>
<dbReference type="PANTHER" id="PTHR46825:SF11">
    <property type="entry name" value="PENICILLIN-BINDING PROTEIN 4"/>
    <property type="match status" value="1"/>
</dbReference>
<dbReference type="Gene3D" id="3.40.710.10">
    <property type="entry name" value="DD-peptidase/beta-lactamase superfamily"/>
    <property type="match status" value="1"/>
</dbReference>
<dbReference type="SUPFAM" id="SSF48452">
    <property type="entry name" value="TPR-like"/>
    <property type="match status" value="1"/>
</dbReference>
<accession>A0A1H8DV38</accession>
<feature type="repeat" description="TPR" evidence="3">
    <location>
        <begin position="465"/>
        <end position="498"/>
    </location>
</feature>
<dbReference type="OrthoDB" id="9793489at2"/>
<evidence type="ECO:0000313" key="5">
    <source>
        <dbReference type="EMBL" id="SEN10704.1"/>
    </source>
</evidence>
<dbReference type="SUPFAM" id="SSF56601">
    <property type="entry name" value="beta-lactamase/transpeptidase-like"/>
    <property type="match status" value="1"/>
</dbReference>
<evidence type="ECO:0000259" key="4">
    <source>
        <dbReference type="Pfam" id="PF00144"/>
    </source>
</evidence>
<keyword evidence="2" id="KW-0472">Membrane</keyword>
<dbReference type="Proteomes" id="UP000198984">
    <property type="component" value="Unassembled WGS sequence"/>
</dbReference>
<protein>
    <submittedName>
        <fullName evidence="5">CubicO group peptidase, beta-lactamase class C family</fullName>
    </submittedName>
</protein>
<dbReference type="InterPro" id="IPR001466">
    <property type="entry name" value="Beta-lactam-related"/>
</dbReference>
<dbReference type="STRING" id="573321.SAMN04488505_108101"/>
<keyword evidence="3" id="KW-0802">TPR repeat</keyword>
<name>A0A1H8DV38_9BACT</name>
<evidence type="ECO:0000256" key="2">
    <source>
        <dbReference type="ARBA" id="ARBA00023136"/>
    </source>
</evidence>
<dbReference type="InterPro" id="IPR012338">
    <property type="entry name" value="Beta-lactam/transpept-like"/>
</dbReference>
<evidence type="ECO:0000256" key="1">
    <source>
        <dbReference type="ARBA" id="ARBA00004370"/>
    </source>
</evidence>
<reference evidence="5 6" key="1">
    <citation type="submission" date="2016-10" db="EMBL/GenBank/DDBJ databases">
        <authorList>
            <person name="de Groot N.N."/>
        </authorList>
    </citation>
    <scope>NUCLEOTIDE SEQUENCE [LARGE SCALE GENOMIC DNA]</scope>
    <source>
        <strain evidence="5 6">DSM 21039</strain>
    </source>
</reference>
<dbReference type="InterPro" id="IPR011990">
    <property type="entry name" value="TPR-like_helical_dom_sf"/>
</dbReference>
<keyword evidence="6" id="KW-1185">Reference proteome</keyword>
<dbReference type="InterPro" id="IPR019734">
    <property type="entry name" value="TPR_rpt"/>
</dbReference>
<proteinExistence type="predicted"/>
<dbReference type="RefSeq" id="WP_089918702.1">
    <property type="nucleotide sequence ID" value="NZ_FOBB01000008.1"/>
</dbReference>
<evidence type="ECO:0000256" key="3">
    <source>
        <dbReference type="PROSITE-ProRule" id="PRU00339"/>
    </source>
</evidence>
<dbReference type="PANTHER" id="PTHR46825">
    <property type="entry name" value="D-ALANYL-D-ALANINE-CARBOXYPEPTIDASE/ENDOPEPTIDASE AMPH"/>
    <property type="match status" value="1"/>
</dbReference>
<gene>
    <name evidence="5" type="ORF">SAMN04488505_108101</name>
</gene>